<organism evidence="3 4">
    <name type="scientific">Apiospora hydei</name>
    <dbReference type="NCBI Taxonomy" id="1337664"/>
    <lineage>
        <taxon>Eukaryota</taxon>
        <taxon>Fungi</taxon>
        <taxon>Dikarya</taxon>
        <taxon>Ascomycota</taxon>
        <taxon>Pezizomycotina</taxon>
        <taxon>Sordariomycetes</taxon>
        <taxon>Xylariomycetidae</taxon>
        <taxon>Amphisphaeriales</taxon>
        <taxon>Apiosporaceae</taxon>
        <taxon>Apiospora</taxon>
    </lineage>
</organism>
<dbReference type="InterPro" id="IPR036477">
    <property type="entry name" value="Formyl_transf_N_sf"/>
</dbReference>
<reference evidence="3 4" key="1">
    <citation type="submission" date="2023-01" db="EMBL/GenBank/DDBJ databases">
        <title>Analysis of 21 Apiospora genomes using comparative genomics revels a genus with tremendous synthesis potential of carbohydrate active enzymes and secondary metabolites.</title>
        <authorList>
            <person name="Sorensen T."/>
        </authorList>
    </citation>
    <scope>NUCLEOTIDE SEQUENCE [LARGE SCALE GENOMIC DNA]</scope>
    <source>
        <strain evidence="3 4">CBS 114990</strain>
    </source>
</reference>
<dbReference type="PROSITE" id="PS51257">
    <property type="entry name" value="PROKAR_LIPOPROTEIN"/>
    <property type="match status" value="1"/>
</dbReference>
<dbReference type="RefSeq" id="XP_066669305.1">
    <property type="nucleotide sequence ID" value="XM_066810382.1"/>
</dbReference>
<dbReference type="EMBL" id="JAQQWN010000005">
    <property type="protein sequence ID" value="KAK8084796.1"/>
    <property type="molecule type" value="Genomic_DNA"/>
</dbReference>
<dbReference type="Gene3D" id="3.40.50.12230">
    <property type="match status" value="1"/>
</dbReference>
<evidence type="ECO:0000313" key="3">
    <source>
        <dbReference type="EMBL" id="KAK8084796.1"/>
    </source>
</evidence>
<dbReference type="InterPro" id="IPR002376">
    <property type="entry name" value="Formyl_transf_N"/>
</dbReference>
<accession>A0ABR1WMQ9</accession>
<dbReference type="SUPFAM" id="SSF53328">
    <property type="entry name" value="Formyltransferase"/>
    <property type="match status" value="1"/>
</dbReference>
<gene>
    <name evidence="3" type="ORF">PG997_006067</name>
</gene>
<name>A0ABR1WMQ9_9PEZI</name>
<comment type="caution">
    <text evidence="3">The sequence shown here is derived from an EMBL/GenBank/DDBJ whole genome shotgun (WGS) entry which is preliminary data.</text>
</comment>
<dbReference type="Proteomes" id="UP001433268">
    <property type="component" value="Unassembled WGS sequence"/>
</dbReference>
<protein>
    <recommendedName>
        <fullName evidence="1">methionyl-tRNA formyltransferase</fullName>
        <ecNumber evidence="1">2.1.2.9</ecNumber>
    </recommendedName>
</protein>
<evidence type="ECO:0000256" key="1">
    <source>
        <dbReference type="ARBA" id="ARBA00012261"/>
    </source>
</evidence>
<dbReference type="Pfam" id="PF00551">
    <property type="entry name" value="Formyl_trans_N"/>
    <property type="match status" value="1"/>
</dbReference>
<dbReference type="InterPro" id="IPR041711">
    <property type="entry name" value="Met-tRNA-FMT_N"/>
</dbReference>
<keyword evidence="4" id="KW-1185">Reference proteome</keyword>
<dbReference type="PANTHER" id="PTHR11138:SF5">
    <property type="entry name" value="METHIONYL-TRNA FORMYLTRANSFERASE, MITOCHONDRIAL"/>
    <property type="match status" value="1"/>
</dbReference>
<dbReference type="PANTHER" id="PTHR11138">
    <property type="entry name" value="METHIONYL-TRNA FORMYLTRANSFERASE"/>
    <property type="match status" value="1"/>
</dbReference>
<evidence type="ECO:0000259" key="2">
    <source>
        <dbReference type="Pfam" id="PF00551"/>
    </source>
</evidence>
<dbReference type="EC" id="2.1.2.9" evidence="1"/>
<dbReference type="GeneID" id="92043442"/>
<evidence type="ECO:0000313" key="4">
    <source>
        <dbReference type="Proteomes" id="UP001433268"/>
    </source>
</evidence>
<proteinExistence type="predicted"/>
<dbReference type="CDD" id="cd08646">
    <property type="entry name" value="FMT_core_Met-tRNA-FMT_N"/>
    <property type="match status" value="1"/>
</dbReference>
<feature type="domain" description="Formyl transferase N-terminal" evidence="2">
    <location>
        <begin position="64"/>
        <end position="216"/>
    </location>
</feature>
<sequence length="470" mass="52267">MTMMRRPVVAMSGVLSCTAAKARQSPWIATTSRQLWWHCCYSQRGFSTTSRTLQQQKKQSDALRILFCGSDEFSSASLRALHEEKERNPGLIESIDVVVRPGKRVGRGLKLMQHPPIRSVAETLGLPIHERDTFTNWEMPPAINLIIAVSFGKLVPNRLLQAAKYGGLNVHPSLLPNLRGPAPLHHALLRRMDATGVSLQTLSPHEFDKGLVLVQSWDDDLIRIPPRCTVPQLLELVTPVGAQMLVQGLRDGVHVPPLEEQSGVAKSQDQDQDQAATIFHAPKIEPKDRALHENFTFFDQEQADKYPLESAGDLLPFPERLRQVGPVDSIALAQRVIGPLWFLVMDQKSGAIKRIIIDKADDDIVLRKLPAHLPSDVPSSSGISFEGSIIFASETQPDNGHWSSASLLWYILEEGDDSIYLFDGPGSKPVRKRQFRCLRVPSLKVDGQAAKPARQVLEHFERFSGLPKSG</sequence>